<name>A0ABW2LTD3_9PSEU</name>
<keyword evidence="2" id="KW-1185">Reference proteome</keyword>
<dbReference type="RefSeq" id="WP_380672468.1">
    <property type="nucleotide sequence ID" value="NZ_JBHTCJ010000017.1"/>
</dbReference>
<evidence type="ECO:0000313" key="1">
    <source>
        <dbReference type="EMBL" id="MFC7344563.1"/>
    </source>
</evidence>
<dbReference type="EMBL" id="JBHTCJ010000017">
    <property type="protein sequence ID" value="MFC7344563.1"/>
    <property type="molecule type" value="Genomic_DNA"/>
</dbReference>
<dbReference type="Proteomes" id="UP001596504">
    <property type="component" value="Unassembled WGS sequence"/>
</dbReference>
<comment type="caution">
    <text evidence="1">The sequence shown here is derived from an EMBL/GenBank/DDBJ whole genome shotgun (WGS) entry which is preliminary data.</text>
</comment>
<organism evidence="1 2">
    <name type="scientific">Saccharopolyspora griseoalba</name>
    <dbReference type="NCBI Taxonomy" id="1431848"/>
    <lineage>
        <taxon>Bacteria</taxon>
        <taxon>Bacillati</taxon>
        <taxon>Actinomycetota</taxon>
        <taxon>Actinomycetes</taxon>
        <taxon>Pseudonocardiales</taxon>
        <taxon>Pseudonocardiaceae</taxon>
        <taxon>Saccharopolyspora</taxon>
    </lineage>
</organism>
<evidence type="ECO:0000313" key="2">
    <source>
        <dbReference type="Proteomes" id="UP001596504"/>
    </source>
</evidence>
<evidence type="ECO:0008006" key="3">
    <source>
        <dbReference type="Google" id="ProtNLM"/>
    </source>
</evidence>
<protein>
    <recommendedName>
        <fullName evidence="3">ESX-1 secretion-associated protein</fullName>
    </recommendedName>
</protein>
<proteinExistence type="predicted"/>
<accession>A0ABW2LTD3</accession>
<sequence length="118" mass="12627">MPHHGFYVDVDLLDHAGRGVQKAVDVLGDLYGSGSQALDSTMGSNGRGLAAYTRTTAPTISPGELGAALIAFGEAWEAPNHTLVEDGQECATRLREVAEAYRRLDDQIAQDVTRQVSQ</sequence>
<reference evidence="2" key="1">
    <citation type="journal article" date="2019" name="Int. J. Syst. Evol. Microbiol.">
        <title>The Global Catalogue of Microorganisms (GCM) 10K type strain sequencing project: providing services to taxonomists for standard genome sequencing and annotation.</title>
        <authorList>
            <consortium name="The Broad Institute Genomics Platform"/>
            <consortium name="The Broad Institute Genome Sequencing Center for Infectious Disease"/>
            <person name="Wu L."/>
            <person name="Ma J."/>
        </authorList>
    </citation>
    <scope>NUCLEOTIDE SEQUENCE [LARGE SCALE GENOMIC DNA]</scope>
    <source>
        <strain evidence="2">WLHS5</strain>
    </source>
</reference>
<gene>
    <name evidence="1" type="ORF">ACFQRI_24415</name>
</gene>